<dbReference type="AlphaFoldDB" id="A0A9Q9ATN3"/>
<dbReference type="SUPFAM" id="SSF47571">
    <property type="entry name" value="Cloroperoxidase"/>
    <property type="match status" value="1"/>
</dbReference>
<dbReference type="OrthoDB" id="407298at2759"/>
<feature type="domain" description="Heme haloperoxidase family profile" evidence="10">
    <location>
        <begin position="87"/>
        <end position="327"/>
    </location>
</feature>
<dbReference type="GO" id="GO:0004601">
    <property type="term" value="F:peroxidase activity"/>
    <property type="evidence" value="ECO:0007669"/>
    <property type="project" value="UniProtKB-KW"/>
</dbReference>
<reference evidence="11" key="1">
    <citation type="submission" date="2022-06" db="EMBL/GenBank/DDBJ databases">
        <title>Complete genome sequences of two strains of the flax pathogen Septoria linicola.</title>
        <authorList>
            <person name="Lapalu N."/>
            <person name="Simon A."/>
            <person name="Demenou B."/>
            <person name="Paumier D."/>
            <person name="Guillot M.-P."/>
            <person name="Gout L."/>
            <person name="Valade R."/>
        </authorList>
    </citation>
    <scope>NUCLEOTIDE SEQUENCE</scope>
    <source>
        <strain evidence="11">SE15195</strain>
    </source>
</reference>
<dbReference type="Proteomes" id="UP001056384">
    <property type="component" value="Chromosome 3"/>
</dbReference>
<sequence length="432" mass="45758">MVSLLGLSVLVAHAVAYPWVVNAPGVDSSTLPSSRSTVLARDSSDCPFNANHEPGFSSSDEFPYMGAKDGKPGTGKGGIQVPAPGDTAHSYQEPDSQTDIRGPCPGLNALANHGFIARDGITTYNELMDATQNVYNVGFDLATILAVAGVGQDGDLLETKKLSIGCDASSRTAGVVGGLIGDELGLNGHNHFESDSSLTRNDYYLANGDNYSWNATLFTSMMATCDGNCDRSTLSTYRKQRWEESQRDNAQFFFGPAQLALYAAATFIYELFGYHSSADEAIVMSFFGADKTASGEYVWSGGERIPDGWTNRPTPYGELQLLPEFLAMYLENPVQFGANLGPGNFNGLNFSSYIKDGKLNEDNIKGVGCALYLGLGLVPSASGELLNLPVKLSNALTGQLAPFLQNLGCPNNFNEGGTPESGGLLGGLGLGL</sequence>
<accession>A0A9Q9ATN3</accession>
<feature type="signal peptide" evidence="9">
    <location>
        <begin position="1"/>
        <end position="16"/>
    </location>
</feature>
<evidence type="ECO:0000256" key="3">
    <source>
        <dbReference type="ARBA" id="ARBA00022617"/>
    </source>
</evidence>
<evidence type="ECO:0000256" key="1">
    <source>
        <dbReference type="ARBA" id="ARBA00001970"/>
    </source>
</evidence>
<dbReference type="InterPro" id="IPR036851">
    <property type="entry name" value="Chloroperoxidase-like_sf"/>
</dbReference>
<evidence type="ECO:0000256" key="5">
    <source>
        <dbReference type="ARBA" id="ARBA00023002"/>
    </source>
</evidence>
<proteinExistence type="inferred from homology"/>
<evidence type="ECO:0000256" key="8">
    <source>
        <dbReference type="SAM" id="MobiDB-lite"/>
    </source>
</evidence>
<dbReference type="Pfam" id="PF01328">
    <property type="entry name" value="Peroxidase_2"/>
    <property type="match status" value="1"/>
</dbReference>
<keyword evidence="12" id="KW-1185">Reference proteome</keyword>
<dbReference type="Gene3D" id="1.10.489.10">
    <property type="entry name" value="Chloroperoxidase-like"/>
    <property type="match status" value="1"/>
</dbReference>
<evidence type="ECO:0000256" key="7">
    <source>
        <dbReference type="ARBA" id="ARBA00025795"/>
    </source>
</evidence>
<keyword evidence="3" id="KW-0349">Heme</keyword>
<evidence type="ECO:0000259" key="10">
    <source>
        <dbReference type="PROSITE" id="PS51405"/>
    </source>
</evidence>
<comment type="cofactor">
    <cofactor evidence="1">
        <name>heme b</name>
        <dbReference type="ChEBI" id="CHEBI:60344"/>
    </cofactor>
</comment>
<dbReference type="PANTHER" id="PTHR33577">
    <property type="entry name" value="STERIGMATOCYSTIN BIOSYNTHESIS PEROXIDASE STCC-RELATED"/>
    <property type="match status" value="1"/>
</dbReference>
<protein>
    <submittedName>
        <fullName evidence="11">Chloroperoxidase</fullName>
    </submittedName>
</protein>
<feature type="region of interest" description="Disordered" evidence="8">
    <location>
        <begin position="68"/>
        <end position="97"/>
    </location>
</feature>
<gene>
    <name evidence="11" type="ORF">Slin15195_G050600</name>
</gene>
<evidence type="ECO:0000256" key="6">
    <source>
        <dbReference type="ARBA" id="ARBA00023004"/>
    </source>
</evidence>
<keyword evidence="2" id="KW-0575">Peroxidase</keyword>
<evidence type="ECO:0000313" key="12">
    <source>
        <dbReference type="Proteomes" id="UP001056384"/>
    </source>
</evidence>
<organism evidence="11 12">
    <name type="scientific">Septoria linicola</name>
    <dbReference type="NCBI Taxonomy" id="215465"/>
    <lineage>
        <taxon>Eukaryota</taxon>
        <taxon>Fungi</taxon>
        <taxon>Dikarya</taxon>
        <taxon>Ascomycota</taxon>
        <taxon>Pezizomycotina</taxon>
        <taxon>Dothideomycetes</taxon>
        <taxon>Dothideomycetidae</taxon>
        <taxon>Mycosphaerellales</taxon>
        <taxon>Mycosphaerellaceae</taxon>
        <taxon>Septoria</taxon>
    </lineage>
</organism>
<dbReference type="PROSITE" id="PS51405">
    <property type="entry name" value="HEME_HALOPEROXIDASE"/>
    <property type="match status" value="1"/>
</dbReference>
<dbReference type="InterPro" id="IPR000028">
    <property type="entry name" value="Chloroperoxidase"/>
</dbReference>
<dbReference type="EMBL" id="CP099420">
    <property type="protein sequence ID" value="USW51741.1"/>
    <property type="molecule type" value="Genomic_DNA"/>
</dbReference>
<evidence type="ECO:0000256" key="2">
    <source>
        <dbReference type="ARBA" id="ARBA00022559"/>
    </source>
</evidence>
<comment type="similarity">
    <text evidence="7">Belongs to the chloroperoxidase family.</text>
</comment>
<evidence type="ECO:0000256" key="4">
    <source>
        <dbReference type="ARBA" id="ARBA00022723"/>
    </source>
</evidence>
<evidence type="ECO:0000256" key="9">
    <source>
        <dbReference type="SAM" id="SignalP"/>
    </source>
</evidence>
<dbReference type="PANTHER" id="PTHR33577:SF15">
    <property type="entry name" value="HEME HALOPEROXIDASE FAMILY PROFILE DOMAIN-CONTAINING PROTEIN"/>
    <property type="match status" value="1"/>
</dbReference>
<evidence type="ECO:0000313" key="11">
    <source>
        <dbReference type="EMBL" id="USW51741.1"/>
    </source>
</evidence>
<keyword evidence="6" id="KW-0408">Iron</keyword>
<feature type="chain" id="PRO_5040415073" evidence="9">
    <location>
        <begin position="17"/>
        <end position="432"/>
    </location>
</feature>
<keyword evidence="5" id="KW-0560">Oxidoreductase</keyword>
<keyword evidence="9" id="KW-0732">Signal</keyword>
<name>A0A9Q9ATN3_9PEZI</name>
<dbReference type="GO" id="GO:0046872">
    <property type="term" value="F:metal ion binding"/>
    <property type="evidence" value="ECO:0007669"/>
    <property type="project" value="UniProtKB-KW"/>
</dbReference>
<keyword evidence="4" id="KW-0479">Metal-binding</keyword>